<evidence type="ECO:0000256" key="4">
    <source>
        <dbReference type="ARBA" id="ARBA00022764"/>
    </source>
</evidence>
<dbReference type="PANTHER" id="PTHR36842">
    <property type="entry name" value="PROTEIN TOLB HOMOLOG"/>
    <property type="match status" value="1"/>
</dbReference>
<comment type="subcellular location">
    <subcellularLocation>
        <location evidence="1">Periplasm</location>
    </subcellularLocation>
</comment>
<organism evidence="7 8">
    <name type="scientific">Trichloromonas acetexigens</name>
    <dbReference type="NCBI Taxonomy" id="38815"/>
    <lineage>
        <taxon>Bacteria</taxon>
        <taxon>Pseudomonadati</taxon>
        <taxon>Thermodesulfobacteriota</taxon>
        <taxon>Desulfuromonadia</taxon>
        <taxon>Desulfuromonadales</taxon>
        <taxon>Trichloromonadaceae</taxon>
        <taxon>Trichloromonas</taxon>
    </lineage>
</organism>
<dbReference type="OrthoDB" id="9815657at2"/>
<keyword evidence="3 5" id="KW-0732">Signal</keyword>
<dbReference type="InterPro" id="IPR011659">
    <property type="entry name" value="WD40"/>
</dbReference>
<dbReference type="InterPro" id="IPR011042">
    <property type="entry name" value="6-blade_b-propeller_TolB-like"/>
</dbReference>
<evidence type="ECO:0000256" key="2">
    <source>
        <dbReference type="ARBA" id="ARBA00009820"/>
    </source>
</evidence>
<dbReference type="SUPFAM" id="SSF69304">
    <property type="entry name" value="Tricorn protease N-terminal domain"/>
    <property type="match status" value="1"/>
</dbReference>
<dbReference type="SUPFAM" id="SSF52964">
    <property type="entry name" value="TolB, N-terminal domain"/>
    <property type="match status" value="1"/>
</dbReference>
<dbReference type="RefSeq" id="WP_092058061.1">
    <property type="nucleotide sequence ID" value="NZ_FOJJ01000039.1"/>
</dbReference>
<dbReference type="InterPro" id="IPR014167">
    <property type="entry name" value="Tol-Pal_TolB"/>
</dbReference>
<dbReference type="GO" id="GO:0017038">
    <property type="term" value="P:protein import"/>
    <property type="evidence" value="ECO:0007669"/>
    <property type="project" value="InterPro"/>
</dbReference>
<reference evidence="7 8" key="1">
    <citation type="submission" date="2019-07" db="EMBL/GenBank/DDBJ databases">
        <title>Insights of Desulfuromonas acetexigens electromicrobiology.</title>
        <authorList>
            <person name="Katuri K."/>
            <person name="Sapireddy V."/>
            <person name="Shaw D.R."/>
            <person name="Saikaly P."/>
        </authorList>
    </citation>
    <scope>NUCLEOTIDE SEQUENCE [LARGE SCALE GENOMIC DNA]</scope>
    <source>
        <strain evidence="7 8">2873</strain>
    </source>
</reference>
<accession>A0A550JBQ0</accession>
<dbReference type="Pfam" id="PF07676">
    <property type="entry name" value="PD40"/>
    <property type="match status" value="4"/>
</dbReference>
<comment type="similarity">
    <text evidence="2">Belongs to the TolB family.</text>
</comment>
<dbReference type="EMBL" id="VJVV01000007">
    <property type="protein sequence ID" value="TRO80522.1"/>
    <property type="molecule type" value="Genomic_DNA"/>
</dbReference>
<protein>
    <submittedName>
        <fullName evidence="7">Tol-Pal system beta propeller repeat protein TolB</fullName>
    </submittedName>
</protein>
<dbReference type="Gene3D" id="3.40.50.10070">
    <property type="entry name" value="TolB, N-terminal domain"/>
    <property type="match status" value="1"/>
</dbReference>
<gene>
    <name evidence="7" type="primary">tolB</name>
    <name evidence="7" type="ORF">FL622_10515</name>
</gene>
<evidence type="ECO:0000313" key="7">
    <source>
        <dbReference type="EMBL" id="TRO80522.1"/>
    </source>
</evidence>
<comment type="caution">
    <text evidence="7">The sequence shown here is derived from an EMBL/GenBank/DDBJ whole genome shotgun (WGS) entry which is preliminary data.</text>
</comment>
<dbReference type="GO" id="GO:0042597">
    <property type="term" value="C:periplasmic space"/>
    <property type="evidence" value="ECO:0007669"/>
    <property type="project" value="UniProtKB-SubCell"/>
</dbReference>
<evidence type="ECO:0000259" key="6">
    <source>
        <dbReference type="Pfam" id="PF04052"/>
    </source>
</evidence>
<proteinExistence type="inferred from homology"/>
<dbReference type="Proteomes" id="UP000317155">
    <property type="component" value="Unassembled WGS sequence"/>
</dbReference>
<keyword evidence="8" id="KW-1185">Reference proteome</keyword>
<evidence type="ECO:0000256" key="5">
    <source>
        <dbReference type="SAM" id="SignalP"/>
    </source>
</evidence>
<keyword evidence="4" id="KW-0574">Periplasm</keyword>
<dbReference type="NCBIfam" id="TIGR02800">
    <property type="entry name" value="propeller_TolB"/>
    <property type="match status" value="1"/>
</dbReference>
<dbReference type="PANTHER" id="PTHR36842:SF1">
    <property type="entry name" value="PROTEIN TOLB"/>
    <property type="match status" value="1"/>
</dbReference>
<evidence type="ECO:0000256" key="1">
    <source>
        <dbReference type="ARBA" id="ARBA00004418"/>
    </source>
</evidence>
<feature type="domain" description="TolB N-terminal" evidence="6">
    <location>
        <begin position="25"/>
        <end position="132"/>
    </location>
</feature>
<evidence type="ECO:0000256" key="3">
    <source>
        <dbReference type="ARBA" id="ARBA00022729"/>
    </source>
</evidence>
<dbReference type="InterPro" id="IPR007195">
    <property type="entry name" value="TolB_N"/>
</dbReference>
<feature type="signal peptide" evidence="5">
    <location>
        <begin position="1"/>
        <end position="24"/>
    </location>
</feature>
<dbReference type="HAMAP" id="MF_00671">
    <property type="entry name" value="TolB"/>
    <property type="match status" value="1"/>
</dbReference>
<name>A0A550JBQ0_9BACT</name>
<evidence type="ECO:0000313" key="8">
    <source>
        <dbReference type="Proteomes" id="UP000317155"/>
    </source>
</evidence>
<feature type="chain" id="PRO_5039922803" evidence="5">
    <location>
        <begin position="25"/>
        <end position="432"/>
    </location>
</feature>
<dbReference type="Pfam" id="PF04052">
    <property type="entry name" value="TolB_N"/>
    <property type="match status" value="1"/>
</dbReference>
<sequence length="432" mass="47563">MKKLTALFIILLTLICCAPATVLAQIEVSAPGQQAVPLAVTTFLPMEGAARPELAKEIEQVLSWDMDLTGMFSLVDPASFLSDARVLALNSVEIDFAQWRLLRADYLIKGGYVVQGDQLTLEARLFDVVERRLLAGRRYTGKVADARRMAHSFADQIMKSMTGENGPFNTRLAFISNRTGHKELYLMDVDGHNPTRITDHRAIVLNPDFSPRGKELVFTSYKGGNPDLYRKETYSGKEVRISAQRGLNIAGRYRPDGRELAVTLSRDGNAEIYLIGTSGSINKRLTDAWGIDSDPSWSPDGSQIAFVSDRQGNPHIFILDVSSGQVRRLNSSGKYNVTPAWSPKGDRIAFSRMAGGQFDVFTINPDGTDERQLTFGGGNKEHPRWSPDGRFIVYSSSAQGKRGIYVMRADGTGARPVALGGDSSHPAWSGEW</sequence>
<dbReference type="AlphaFoldDB" id="A0A550JBQ0"/>
<dbReference type="Gene3D" id="2.120.10.30">
    <property type="entry name" value="TolB, C-terminal domain"/>
    <property type="match status" value="2"/>
</dbReference>